<dbReference type="AlphaFoldDB" id="A0A2A9CUW6"/>
<sequence length="81" mass="8612">MLNATSDVVVVSTVSLPRISVTANVVVMTWLTAAHNDDIGARMRVGLRNPSDNDEVGGLTPADRVERVLRAPLPSSDAVDE</sequence>
<organism evidence="2 3">
    <name type="scientific">Propionicimonas paludicola</name>
    <dbReference type="NCBI Taxonomy" id="185243"/>
    <lineage>
        <taxon>Bacteria</taxon>
        <taxon>Bacillati</taxon>
        <taxon>Actinomycetota</taxon>
        <taxon>Actinomycetes</taxon>
        <taxon>Propionibacteriales</taxon>
        <taxon>Nocardioidaceae</taxon>
        <taxon>Propionicimonas</taxon>
    </lineage>
</organism>
<accession>A0A2A9CUW6</accession>
<dbReference type="Proteomes" id="UP000226079">
    <property type="component" value="Unassembled WGS sequence"/>
</dbReference>
<keyword evidence="3" id="KW-1185">Reference proteome</keyword>
<evidence type="ECO:0000313" key="2">
    <source>
        <dbReference type="EMBL" id="PFG18227.1"/>
    </source>
</evidence>
<name>A0A2A9CUW6_9ACTN</name>
<proteinExistence type="predicted"/>
<evidence type="ECO:0000313" key="3">
    <source>
        <dbReference type="Proteomes" id="UP000226079"/>
    </source>
</evidence>
<dbReference type="EMBL" id="PDJC01000001">
    <property type="protein sequence ID" value="PFG18227.1"/>
    <property type="molecule type" value="Genomic_DNA"/>
</dbReference>
<gene>
    <name evidence="2" type="ORF">ATK74_2811</name>
</gene>
<reference evidence="2 3" key="1">
    <citation type="submission" date="2017-10" db="EMBL/GenBank/DDBJ databases">
        <title>Sequencing the genomes of 1000 actinobacteria strains.</title>
        <authorList>
            <person name="Klenk H.-P."/>
        </authorList>
    </citation>
    <scope>NUCLEOTIDE SEQUENCE [LARGE SCALE GENOMIC DNA]</scope>
    <source>
        <strain evidence="2 3">DSM 15597</strain>
    </source>
</reference>
<feature type="region of interest" description="Disordered" evidence="1">
    <location>
        <begin position="48"/>
        <end position="81"/>
    </location>
</feature>
<evidence type="ECO:0000256" key="1">
    <source>
        <dbReference type="SAM" id="MobiDB-lite"/>
    </source>
</evidence>
<comment type="caution">
    <text evidence="2">The sequence shown here is derived from an EMBL/GenBank/DDBJ whole genome shotgun (WGS) entry which is preliminary data.</text>
</comment>
<protein>
    <submittedName>
        <fullName evidence="2">Uncharacterized protein</fullName>
    </submittedName>
</protein>
<dbReference type="RefSeq" id="WP_098461601.1">
    <property type="nucleotide sequence ID" value="NZ_PDJC01000001.1"/>
</dbReference>